<dbReference type="CDD" id="cd12148">
    <property type="entry name" value="fungal_TF_MHR"/>
    <property type="match status" value="1"/>
</dbReference>
<proteinExistence type="predicted"/>
<protein>
    <submittedName>
        <fullName evidence="1">Unnamed protein product</fullName>
    </submittedName>
</protein>
<comment type="caution">
    <text evidence="1">The sequence shown here is derived from an EMBL/GenBank/DDBJ whole genome shotgun (WGS) entry which is preliminary data.</text>
</comment>
<gene>
    <name evidence="1" type="ORF">Aory04_001125000</name>
</gene>
<dbReference type="AlphaFoldDB" id="A0AAN5C3A8"/>
<dbReference type="EMBL" id="BSYA01000191">
    <property type="protein sequence ID" value="GMG36164.1"/>
    <property type="molecule type" value="Genomic_DNA"/>
</dbReference>
<evidence type="ECO:0000313" key="2">
    <source>
        <dbReference type="Proteomes" id="UP001165205"/>
    </source>
</evidence>
<name>A0AAN5C3A8_ASPOZ</name>
<accession>A0AAN5C3A8</accession>
<evidence type="ECO:0000313" key="1">
    <source>
        <dbReference type="EMBL" id="GMG36164.1"/>
    </source>
</evidence>
<reference evidence="1" key="1">
    <citation type="submission" date="2023-04" db="EMBL/GenBank/DDBJ databases">
        <title>Aspergillus oryzae NBRC 4228.</title>
        <authorList>
            <person name="Ichikawa N."/>
            <person name="Sato H."/>
            <person name="Tonouchi N."/>
        </authorList>
    </citation>
    <scope>NUCLEOTIDE SEQUENCE</scope>
    <source>
        <strain evidence="1">NBRC 4228</strain>
    </source>
</reference>
<sequence length="194" mass="21461">MTPSCDIGDDVGSPDASIGYFSESRIRALTNRLGHTGVECLLNRISAVVSDRYERHHEQPATDKLWQKPESLPEVDGTTMRLYVSCMRQTSLRCCGMISDYPLAYFSQLHPVYPFLDRSKFEQRISNVSLAADLAGDIHWSALYHTVLALGCQYHGGGAFEPGKGKSWKFYQVALGFASDIFVGAECMGGLQVV</sequence>
<dbReference type="Proteomes" id="UP001165205">
    <property type="component" value="Unassembled WGS sequence"/>
</dbReference>
<organism evidence="1 2">
    <name type="scientific">Aspergillus oryzae</name>
    <name type="common">Yellow koji mold</name>
    <dbReference type="NCBI Taxonomy" id="5062"/>
    <lineage>
        <taxon>Eukaryota</taxon>
        <taxon>Fungi</taxon>
        <taxon>Dikarya</taxon>
        <taxon>Ascomycota</taxon>
        <taxon>Pezizomycotina</taxon>
        <taxon>Eurotiomycetes</taxon>
        <taxon>Eurotiomycetidae</taxon>
        <taxon>Eurotiales</taxon>
        <taxon>Aspergillaceae</taxon>
        <taxon>Aspergillus</taxon>
        <taxon>Aspergillus subgen. Circumdati</taxon>
    </lineage>
</organism>